<protein>
    <recommendedName>
        <fullName evidence="12">Hematopoietic progenitor cell antigen CD34</fullName>
    </recommendedName>
</protein>
<reference evidence="10 11" key="1">
    <citation type="journal article" date="2023" name="Mol. Biol. Evol.">
        <title>Genomics of Secondarily Temperate Adaptation in the Only Non-Antarctic Icefish.</title>
        <authorList>
            <person name="Rivera-Colon A.G."/>
            <person name="Rayamajhi N."/>
            <person name="Minhas B.F."/>
            <person name="Madrigal G."/>
            <person name="Bilyk K.T."/>
            <person name="Yoon V."/>
            <person name="Hune M."/>
            <person name="Gregory S."/>
            <person name="Cheng C.H.C."/>
            <person name="Catchen J.M."/>
        </authorList>
    </citation>
    <scope>NUCLEOTIDE SEQUENCE [LARGE SCALE GENOMIC DNA]</scope>
    <source>
        <strain evidence="10">JC2023a</strain>
    </source>
</reference>
<name>A0AAN8C1J1_9TELE</name>
<keyword evidence="4" id="KW-0130">Cell adhesion</keyword>
<dbReference type="GO" id="GO:0007155">
    <property type="term" value="P:cell adhesion"/>
    <property type="evidence" value="ECO:0007669"/>
    <property type="project" value="UniProtKB-KW"/>
</dbReference>
<evidence type="ECO:0000256" key="2">
    <source>
        <dbReference type="ARBA" id="ARBA00022692"/>
    </source>
</evidence>
<organism evidence="10 11">
    <name type="scientific">Champsocephalus esox</name>
    <name type="common">pike icefish</name>
    <dbReference type="NCBI Taxonomy" id="159716"/>
    <lineage>
        <taxon>Eukaryota</taxon>
        <taxon>Metazoa</taxon>
        <taxon>Chordata</taxon>
        <taxon>Craniata</taxon>
        <taxon>Vertebrata</taxon>
        <taxon>Euteleostomi</taxon>
        <taxon>Actinopterygii</taxon>
        <taxon>Neopterygii</taxon>
        <taxon>Teleostei</taxon>
        <taxon>Neoteleostei</taxon>
        <taxon>Acanthomorphata</taxon>
        <taxon>Eupercaria</taxon>
        <taxon>Perciformes</taxon>
        <taxon>Notothenioidei</taxon>
        <taxon>Channichthyidae</taxon>
        <taxon>Champsocephalus</taxon>
    </lineage>
</organism>
<evidence type="ECO:0000256" key="9">
    <source>
        <dbReference type="SAM" id="Phobius"/>
    </source>
</evidence>
<evidence type="ECO:0000256" key="5">
    <source>
        <dbReference type="ARBA" id="ARBA00022989"/>
    </source>
</evidence>
<sequence length="360" mass="37973">MFVERLQLLLRRQRQNKGLKRSDGSSERRRGRRNSDHGVRRKGVRGDVRVCCGHLEAEELEKEGEVKCQDATTEAPIVTTVIDTATPAEAPAASTSPVSGDAITVADDGKTLPTAALGDQTFPATIISVDAVDKVPSGAPSGPTAAPDVTKNTTPEEAPKHGRTVVPGVACVGKEDVSESNAVKVSLSTTDCETTKRIIQENPAGWCRKDNCDLNIFQEGNTALVSSEDADLATLADALKSEHLKEKLGVTKIETPSSSGSSVFVGILVSGLLAAVAITVGYLKCPRRTSGKGVRLAEEAFPADQENQGNTLASEAPLNPPQETPEKPSINGETPEAEKPDQPLPPTNGHTTTKTADTEL</sequence>
<dbReference type="EMBL" id="JAULUE010002054">
    <property type="protein sequence ID" value="KAK5895334.1"/>
    <property type="molecule type" value="Genomic_DNA"/>
</dbReference>
<keyword evidence="2 9" id="KW-0812">Transmembrane</keyword>
<keyword evidence="7" id="KW-0325">Glycoprotein</keyword>
<dbReference type="Proteomes" id="UP001335648">
    <property type="component" value="Unassembled WGS sequence"/>
</dbReference>
<evidence type="ECO:0000256" key="6">
    <source>
        <dbReference type="ARBA" id="ARBA00023136"/>
    </source>
</evidence>
<feature type="compositionally biased region" description="Basic and acidic residues" evidence="8">
    <location>
        <begin position="20"/>
        <end position="41"/>
    </location>
</feature>
<gene>
    <name evidence="10" type="ORF">CesoFtcFv8_011932</name>
</gene>
<evidence type="ECO:0008006" key="12">
    <source>
        <dbReference type="Google" id="ProtNLM"/>
    </source>
</evidence>
<feature type="region of interest" description="Disordered" evidence="8">
    <location>
        <begin position="13"/>
        <end position="41"/>
    </location>
</feature>
<evidence type="ECO:0000256" key="1">
    <source>
        <dbReference type="ARBA" id="ARBA00004479"/>
    </source>
</evidence>
<evidence type="ECO:0000256" key="8">
    <source>
        <dbReference type="SAM" id="MobiDB-lite"/>
    </source>
</evidence>
<comment type="caution">
    <text evidence="10">The sequence shown here is derived from an EMBL/GenBank/DDBJ whole genome shotgun (WGS) entry which is preliminary data.</text>
</comment>
<evidence type="ECO:0000313" key="10">
    <source>
        <dbReference type="EMBL" id="KAK5895334.1"/>
    </source>
</evidence>
<dbReference type="GO" id="GO:0005886">
    <property type="term" value="C:plasma membrane"/>
    <property type="evidence" value="ECO:0007669"/>
    <property type="project" value="UniProtKB-ARBA"/>
</dbReference>
<dbReference type="AlphaFoldDB" id="A0AAN8C1J1"/>
<dbReference type="InterPro" id="IPR008083">
    <property type="entry name" value="CD34"/>
</dbReference>
<dbReference type="PANTHER" id="PTHR16677:SF1">
    <property type="entry name" value="HEMATOPOIETIC PROGENITOR CELL ANTIGEN CD34"/>
    <property type="match status" value="1"/>
</dbReference>
<accession>A0AAN8C1J1</accession>
<keyword evidence="5 9" id="KW-1133">Transmembrane helix</keyword>
<evidence type="ECO:0000256" key="3">
    <source>
        <dbReference type="ARBA" id="ARBA00022729"/>
    </source>
</evidence>
<feature type="compositionally biased region" description="Low complexity" evidence="8">
    <location>
        <begin position="137"/>
        <end position="147"/>
    </location>
</feature>
<dbReference type="Pfam" id="PF06365">
    <property type="entry name" value="CD34_antigen"/>
    <property type="match status" value="1"/>
</dbReference>
<feature type="transmembrane region" description="Helical" evidence="9">
    <location>
        <begin position="263"/>
        <end position="283"/>
    </location>
</feature>
<comment type="subcellular location">
    <subcellularLocation>
        <location evidence="1">Membrane</location>
        <topology evidence="1">Single-pass type I membrane protein</topology>
    </subcellularLocation>
</comment>
<evidence type="ECO:0000256" key="7">
    <source>
        <dbReference type="ARBA" id="ARBA00023180"/>
    </source>
</evidence>
<dbReference type="PANTHER" id="PTHR16677">
    <property type="entry name" value="HEMATOPOIETIC PROGENITOR CELL ANTIGEN CD34"/>
    <property type="match status" value="1"/>
</dbReference>
<evidence type="ECO:0000256" key="4">
    <source>
        <dbReference type="ARBA" id="ARBA00022889"/>
    </source>
</evidence>
<feature type="region of interest" description="Disordered" evidence="8">
    <location>
        <begin position="301"/>
        <end position="360"/>
    </location>
</feature>
<keyword evidence="6 9" id="KW-0472">Membrane</keyword>
<dbReference type="InterPro" id="IPR013836">
    <property type="entry name" value="CD34/Podocalyxin"/>
</dbReference>
<feature type="compositionally biased region" description="Polar residues" evidence="8">
    <location>
        <begin position="348"/>
        <end position="360"/>
    </location>
</feature>
<evidence type="ECO:0000313" key="11">
    <source>
        <dbReference type="Proteomes" id="UP001335648"/>
    </source>
</evidence>
<keyword evidence="11" id="KW-1185">Reference proteome</keyword>
<feature type="region of interest" description="Disordered" evidence="8">
    <location>
        <begin position="137"/>
        <end position="162"/>
    </location>
</feature>
<proteinExistence type="predicted"/>
<keyword evidence="3" id="KW-0732">Signal</keyword>